<sequence>MLGRIAVVAFWLTLALATSAEAKSDAQDFWSRFRQAVLSGESDSVAAMTKLPLWVRGPDDSDRVVYYGRQDFKTVLKRLLNQEVSILKGGKVISRTMLEVIKEKKNLSSKDLQVPDSLSVELFYFQKVGGRWVFTRGYLEDGSE</sequence>
<dbReference type="RefSeq" id="WP_199394270.1">
    <property type="nucleotide sequence ID" value="NZ_JAEMHK010000003.1"/>
</dbReference>
<comment type="caution">
    <text evidence="2">The sequence shown here is derived from an EMBL/GenBank/DDBJ whole genome shotgun (WGS) entry which is preliminary data.</text>
</comment>
<feature type="signal peptide" evidence="1">
    <location>
        <begin position="1"/>
        <end position="22"/>
    </location>
</feature>
<evidence type="ECO:0000313" key="2">
    <source>
        <dbReference type="EMBL" id="MBJ6799768.1"/>
    </source>
</evidence>
<evidence type="ECO:0000256" key="1">
    <source>
        <dbReference type="SAM" id="SignalP"/>
    </source>
</evidence>
<accession>A0ABS0YPD1</accession>
<feature type="chain" id="PRO_5045755470" description="Nuclear transport factor 2 family protein" evidence="1">
    <location>
        <begin position="23"/>
        <end position="144"/>
    </location>
</feature>
<name>A0ABS0YPD1_9BACT</name>
<keyword evidence="3" id="KW-1185">Reference proteome</keyword>
<evidence type="ECO:0000313" key="3">
    <source>
        <dbReference type="Proteomes" id="UP000641025"/>
    </source>
</evidence>
<gene>
    <name evidence="2" type="ORF">JFN90_06410</name>
</gene>
<dbReference type="EMBL" id="JAEMHK010000003">
    <property type="protein sequence ID" value="MBJ6799768.1"/>
    <property type="molecule type" value="Genomic_DNA"/>
</dbReference>
<organism evidence="2 3">
    <name type="scientific">Geomonas propionica</name>
    <dbReference type="NCBI Taxonomy" id="2798582"/>
    <lineage>
        <taxon>Bacteria</taxon>
        <taxon>Pseudomonadati</taxon>
        <taxon>Thermodesulfobacteriota</taxon>
        <taxon>Desulfuromonadia</taxon>
        <taxon>Geobacterales</taxon>
        <taxon>Geobacteraceae</taxon>
        <taxon>Geomonas</taxon>
    </lineage>
</organism>
<evidence type="ECO:0008006" key="4">
    <source>
        <dbReference type="Google" id="ProtNLM"/>
    </source>
</evidence>
<dbReference type="Proteomes" id="UP000641025">
    <property type="component" value="Unassembled WGS sequence"/>
</dbReference>
<protein>
    <recommendedName>
        <fullName evidence="4">Nuclear transport factor 2 family protein</fullName>
    </recommendedName>
</protein>
<keyword evidence="1" id="KW-0732">Signal</keyword>
<proteinExistence type="predicted"/>
<reference evidence="2 3" key="1">
    <citation type="submission" date="2020-12" db="EMBL/GenBank/DDBJ databases">
        <title>Geomonas sp. Red259, isolated from paddy soil.</title>
        <authorList>
            <person name="Xu Z."/>
            <person name="Zhang Z."/>
            <person name="Masuda Y."/>
            <person name="Itoh H."/>
            <person name="Senoo K."/>
        </authorList>
    </citation>
    <scope>NUCLEOTIDE SEQUENCE [LARGE SCALE GENOMIC DNA]</scope>
    <source>
        <strain evidence="2 3">Red259</strain>
    </source>
</reference>